<reference evidence="4 5" key="1">
    <citation type="submission" date="2015-11" db="EMBL/GenBank/DDBJ databases">
        <title>Draft genome sequence of Agrobacterium sp. R89-1.</title>
        <authorList>
            <person name="Zahradnik J."/>
            <person name="Kyslikova E."/>
            <person name="Palyzova A."/>
            <person name="Kyslik P."/>
        </authorList>
    </citation>
    <scope>NUCLEOTIDE SEQUENCE [LARGE SCALE GENOMIC DNA]</scope>
    <source>
        <strain evidence="4 5">R89-1</strain>
    </source>
</reference>
<accession>A0A135P5Y4</accession>
<dbReference type="PANTHER" id="PTHR43420">
    <property type="entry name" value="ACETYLTRANSFERASE"/>
    <property type="match status" value="1"/>
</dbReference>
<comment type="caution">
    <text evidence="4">The sequence shown here is derived from an EMBL/GenBank/DDBJ whole genome shotgun (WGS) entry which is preliminary data.</text>
</comment>
<keyword evidence="1" id="KW-0808">Transferase</keyword>
<dbReference type="GO" id="GO:0016747">
    <property type="term" value="F:acyltransferase activity, transferring groups other than amino-acyl groups"/>
    <property type="evidence" value="ECO:0007669"/>
    <property type="project" value="InterPro"/>
</dbReference>
<name>A0A135P5Y4_9HYPH</name>
<dbReference type="SUPFAM" id="SSF55729">
    <property type="entry name" value="Acyl-CoA N-acyltransferases (Nat)"/>
    <property type="match status" value="1"/>
</dbReference>
<protein>
    <recommendedName>
        <fullName evidence="3">N-acetyltransferase domain-containing protein</fullName>
    </recommendedName>
</protein>
<organism evidence="4 5">
    <name type="scientific">Agrobacterium bohemicum</name>
    <dbReference type="NCBI Taxonomy" id="2052828"/>
    <lineage>
        <taxon>Bacteria</taxon>
        <taxon>Pseudomonadati</taxon>
        <taxon>Pseudomonadota</taxon>
        <taxon>Alphaproteobacteria</taxon>
        <taxon>Hyphomicrobiales</taxon>
        <taxon>Rhizobiaceae</taxon>
        <taxon>Rhizobium/Agrobacterium group</taxon>
        <taxon>Agrobacterium</taxon>
    </lineage>
</organism>
<dbReference type="STRING" id="2052828.ATO67_01705"/>
<evidence type="ECO:0000313" key="5">
    <source>
        <dbReference type="Proteomes" id="UP000070498"/>
    </source>
</evidence>
<dbReference type="CDD" id="cd04301">
    <property type="entry name" value="NAT_SF"/>
    <property type="match status" value="1"/>
</dbReference>
<dbReference type="RefSeq" id="WP_067643413.1">
    <property type="nucleotide sequence ID" value="NZ_KQ961023.1"/>
</dbReference>
<evidence type="ECO:0000313" key="4">
    <source>
        <dbReference type="EMBL" id="KXG86758.1"/>
    </source>
</evidence>
<dbReference type="Proteomes" id="UP000070498">
    <property type="component" value="Unassembled WGS sequence"/>
</dbReference>
<dbReference type="AlphaFoldDB" id="A0A135P5Y4"/>
<evidence type="ECO:0000259" key="3">
    <source>
        <dbReference type="PROSITE" id="PS51186"/>
    </source>
</evidence>
<evidence type="ECO:0000256" key="1">
    <source>
        <dbReference type="ARBA" id="ARBA00022679"/>
    </source>
</evidence>
<dbReference type="PROSITE" id="PS51186">
    <property type="entry name" value="GNAT"/>
    <property type="match status" value="1"/>
</dbReference>
<keyword evidence="5" id="KW-1185">Reference proteome</keyword>
<dbReference type="InterPro" id="IPR050680">
    <property type="entry name" value="YpeA/RimI_acetyltransf"/>
</dbReference>
<dbReference type="InterPro" id="IPR000182">
    <property type="entry name" value="GNAT_dom"/>
</dbReference>
<dbReference type="EMBL" id="LNUW01000015">
    <property type="protein sequence ID" value="KXG86758.1"/>
    <property type="molecule type" value="Genomic_DNA"/>
</dbReference>
<dbReference type="Pfam" id="PF00583">
    <property type="entry name" value="Acetyltransf_1"/>
    <property type="match status" value="1"/>
</dbReference>
<gene>
    <name evidence="4" type="ORF">ATO67_01705</name>
</gene>
<keyword evidence="2" id="KW-0012">Acyltransferase</keyword>
<proteinExistence type="predicted"/>
<sequence>MQFAINKLSGADAADYRDLRLEGLFNNPESFGASLDDESLLSVEDFAQRLNGGAVFGARRAGTGALIGAVGLRIPTASKTKHKGAIWGMYVRPDMRGSGIGAALIKHVLDYAGPIVEEVTIVVGASNVAAYNLYLKMGFEQYGFEKRALKIGQSYHDEVLMALVLKPIPTP</sequence>
<evidence type="ECO:0000256" key="2">
    <source>
        <dbReference type="ARBA" id="ARBA00023315"/>
    </source>
</evidence>
<dbReference type="Gene3D" id="3.40.630.30">
    <property type="match status" value="1"/>
</dbReference>
<feature type="domain" description="N-acetyltransferase" evidence="3">
    <location>
        <begin position="14"/>
        <end position="166"/>
    </location>
</feature>
<dbReference type="InterPro" id="IPR016181">
    <property type="entry name" value="Acyl_CoA_acyltransferase"/>
</dbReference>